<dbReference type="EMBL" id="FOQD01000002">
    <property type="protein sequence ID" value="SFH69169.1"/>
    <property type="molecule type" value="Genomic_DNA"/>
</dbReference>
<dbReference type="RefSeq" id="WP_175517067.1">
    <property type="nucleotide sequence ID" value="NZ_FOQD01000002.1"/>
</dbReference>
<keyword evidence="5" id="KW-1185">Reference proteome</keyword>
<dbReference type="Gene3D" id="2.60.120.560">
    <property type="entry name" value="Exo-inulinase, domain 1"/>
    <property type="match status" value="1"/>
</dbReference>
<gene>
    <name evidence="4" type="ORF">SAMN05421753_10286</name>
</gene>
<reference evidence="5" key="1">
    <citation type="submission" date="2016-10" db="EMBL/GenBank/DDBJ databases">
        <authorList>
            <person name="Varghese N."/>
            <person name="Submissions S."/>
        </authorList>
    </citation>
    <scope>NUCLEOTIDE SEQUENCE [LARGE SCALE GENOMIC DNA]</scope>
    <source>
        <strain evidence="5">DSM 26348</strain>
    </source>
</reference>
<evidence type="ECO:0000313" key="4">
    <source>
        <dbReference type="EMBL" id="SFH69169.1"/>
    </source>
</evidence>
<dbReference type="Pfam" id="PF01261">
    <property type="entry name" value="AP_endonuc_2"/>
    <property type="match status" value="1"/>
</dbReference>
<protein>
    <submittedName>
        <fullName evidence="4">Sugar phosphate isomerase/epimerase</fullName>
    </submittedName>
</protein>
<dbReference type="SUPFAM" id="SSF51658">
    <property type="entry name" value="Xylose isomerase-like"/>
    <property type="match status" value="1"/>
</dbReference>
<dbReference type="InterPro" id="IPR013022">
    <property type="entry name" value="Xyl_isomerase-like_TIM-brl"/>
</dbReference>
<evidence type="ECO:0000259" key="3">
    <source>
        <dbReference type="Pfam" id="PF06439"/>
    </source>
</evidence>
<feature type="signal peptide" evidence="1">
    <location>
        <begin position="1"/>
        <end position="33"/>
    </location>
</feature>
<dbReference type="AlphaFoldDB" id="A0A1I3C4S2"/>
<name>A0A1I3C4S2_9PLAN</name>
<dbReference type="PANTHER" id="PTHR12110">
    <property type="entry name" value="HYDROXYPYRUVATE ISOMERASE"/>
    <property type="match status" value="1"/>
</dbReference>
<feature type="domain" description="3-keto-alpha-glucoside-1,2-lyase/3-keto-2-hydroxy-glucal hydratase" evidence="3">
    <location>
        <begin position="313"/>
        <end position="494"/>
    </location>
</feature>
<accession>A0A1I3C4S2</accession>
<dbReference type="Proteomes" id="UP000199518">
    <property type="component" value="Unassembled WGS sequence"/>
</dbReference>
<dbReference type="GO" id="GO:0016853">
    <property type="term" value="F:isomerase activity"/>
    <property type="evidence" value="ECO:0007669"/>
    <property type="project" value="UniProtKB-KW"/>
</dbReference>
<dbReference type="STRING" id="1576369.SAMN05421753_10286"/>
<keyword evidence="1" id="KW-0732">Signal</keyword>
<dbReference type="Pfam" id="PF06439">
    <property type="entry name" value="3keto-disac_hyd"/>
    <property type="match status" value="1"/>
</dbReference>
<proteinExistence type="predicted"/>
<keyword evidence="4" id="KW-0413">Isomerase</keyword>
<evidence type="ECO:0000259" key="2">
    <source>
        <dbReference type="Pfam" id="PF01261"/>
    </source>
</evidence>
<dbReference type="InterPro" id="IPR050312">
    <property type="entry name" value="IolE/XylAMocC-like"/>
</dbReference>
<dbReference type="Gene3D" id="3.20.20.150">
    <property type="entry name" value="Divalent-metal-dependent TIM barrel enzymes"/>
    <property type="match status" value="1"/>
</dbReference>
<dbReference type="InterPro" id="IPR036237">
    <property type="entry name" value="Xyl_isomerase-like_sf"/>
</dbReference>
<evidence type="ECO:0000256" key="1">
    <source>
        <dbReference type="SAM" id="SignalP"/>
    </source>
</evidence>
<feature type="chain" id="PRO_5011458673" evidence="1">
    <location>
        <begin position="34"/>
        <end position="498"/>
    </location>
</feature>
<dbReference type="PANTHER" id="PTHR12110:SF41">
    <property type="entry name" value="INOSOSE DEHYDRATASE"/>
    <property type="match status" value="1"/>
</dbReference>
<evidence type="ECO:0000313" key="5">
    <source>
        <dbReference type="Proteomes" id="UP000199518"/>
    </source>
</evidence>
<organism evidence="4 5">
    <name type="scientific">Planctomicrobium piriforme</name>
    <dbReference type="NCBI Taxonomy" id="1576369"/>
    <lineage>
        <taxon>Bacteria</taxon>
        <taxon>Pseudomonadati</taxon>
        <taxon>Planctomycetota</taxon>
        <taxon>Planctomycetia</taxon>
        <taxon>Planctomycetales</taxon>
        <taxon>Planctomycetaceae</taxon>
        <taxon>Planctomicrobium</taxon>
    </lineage>
</organism>
<feature type="domain" description="Xylose isomerase-like TIM barrel" evidence="2">
    <location>
        <begin position="66"/>
        <end position="288"/>
    </location>
</feature>
<dbReference type="GO" id="GO:0016787">
    <property type="term" value="F:hydrolase activity"/>
    <property type="evidence" value="ECO:0007669"/>
    <property type="project" value="InterPro"/>
</dbReference>
<dbReference type="InterPro" id="IPR010496">
    <property type="entry name" value="AL/BT2_dom"/>
</dbReference>
<sequence length="498" mass="56418">MLHFGWWKTCLSQSRPLLLAAWIGILGSQWAVAADPKDDPYHGFKVGLQSYSLREFDEDTALQMTNKLGLHYWEAFRNHVPVGTVPSYVAEQKAKLDKAGVTLASFGVVHFDDNETKAREIFDFAKAMGLVAISADPNKDDKTMSMLEKLVEEYQIPIAIHNHGPGHRYDKVADVLAVVNGRHALIGACVDTGHYLRSDEDPVEVIQKLGPRVFGVHLKDVRTIHSPEEKEKLMKELPKYRADQLAKEGKIFTILGEGELNTVGVMRALRDLKYDRNISVEYEENPKNPLSDLELSLVTLQNALNYLDDKEEGFVSLFNGKNLDGWKINERPESWKVENGEIVALGDRSHVFYVGDLAPFKNFELRVDVKAEPNSNGGIYYHTKFQDQGWPAAGFETQVNNSYVKDPRKTGSLYAVLDVHEQLIPDNTWWTQDITVQGKHVIIKVDGRTVVDYTEPETYEPKDKKFERRFGEGTFALQAHDPGSIVHFKNIRVKKLPD</sequence>